<evidence type="ECO:0000313" key="4">
    <source>
        <dbReference type="Proteomes" id="UP001500124"/>
    </source>
</evidence>
<dbReference type="Proteomes" id="UP001500124">
    <property type="component" value="Unassembled WGS sequence"/>
</dbReference>
<accession>A0ABP9LLG3</accession>
<evidence type="ECO:0000259" key="2">
    <source>
        <dbReference type="Pfam" id="PF04324"/>
    </source>
</evidence>
<comment type="caution">
    <text evidence="3">The sequence shown here is derived from an EMBL/GenBank/DDBJ whole genome shotgun (WGS) entry which is preliminary data.</text>
</comment>
<feature type="compositionally biased region" description="Polar residues" evidence="1">
    <location>
        <begin position="56"/>
        <end position="66"/>
    </location>
</feature>
<feature type="region of interest" description="Disordered" evidence="1">
    <location>
        <begin position="44"/>
        <end position="66"/>
    </location>
</feature>
<name>A0ABP9LLG3_9ACTN</name>
<sequence>MSEAEIVAVIRGGACSAEDIGERCRAGTGCGHCVEDLHELIEDFGPGAGGAAGGDSTAQEQGSRDS</sequence>
<dbReference type="EMBL" id="BAABKC010000128">
    <property type="protein sequence ID" value="GAA5078308.1"/>
    <property type="molecule type" value="Genomic_DNA"/>
</dbReference>
<gene>
    <name evidence="3" type="ORF">GCM10023336_69880</name>
</gene>
<protein>
    <recommendedName>
        <fullName evidence="2">BFD-like [2Fe-2S]-binding domain-containing protein</fullName>
    </recommendedName>
</protein>
<dbReference type="InterPro" id="IPR007419">
    <property type="entry name" value="BFD-like_2Fe2S-bd_dom"/>
</dbReference>
<evidence type="ECO:0000313" key="3">
    <source>
        <dbReference type="EMBL" id="GAA5078308.1"/>
    </source>
</evidence>
<evidence type="ECO:0000256" key="1">
    <source>
        <dbReference type="SAM" id="MobiDB-lite"/>
    </source>
</evidence>
<dbReference type="Gene3D" id="1.10.10.1100">
    <property type="entry name" value="BFD-like [2Fe-2S]-binding domain"/>
    <property type="match status" value="1"/>
</dbReference>
<organism evidence="3 4">
    <name type="scientific">Streptomyces similanensis</name>
    <dbReference type="NCBI Taxonomy" id="1274988"/>
    <lineage>
        <taxon>Bacteria</taxon>
        <taxon>Bacillati</taxon>
        <taxon>Actinomycetota</taxon>
        <taxon>Actinomycetes</taxon>
        <taxon>Kitasatosporales</taxon>
        <taxon>Streptomycetaceae</taxon>
        <taxon>Streptomyces</taxon>
    </lineage>
</organism>
<dbReference type="InterPro" id="IPR041854">
    <property type="entry name" value="BFD-like_2Fe2S-bd_dom_sf"/>
</dbReference>
<feature type="domain" description="BFD-like [2Fe-2S]-binding" evidence="2">
    <location>
        <begin position="2"/>
        <end position="42"/>
    </location>
</feature>
<proteinExistence type="predicted"/>
<reference evidence="4" key="1">
    <citation type="journal article" date="2019" name="Int. J. Syst. Evol. Microbiol.">
        <title>The Global Catalogue of Microorganisms (GCM) 10K type strain sequencing project: providing services to taxonomists for standard genome sequencing and annotation.</title>
        <authorList>
            <consortium name="The Broad Institute Genomics Platform"/>
            <consortium name="The Broad Institute Genome Sequencing Center for Infectious Disease"/>
            <person name="Wu L."/>
            <person name="Ma J."/>
        </authorList>
    </citation>
    <scope>NUCLEOTIDE SEQUENCE [LARGE SCALE GENOMIC DNA]</scope>
    <source>
        <strain evidence="4">JCM 18410</strain>
    </source>
</reference>
<dbReference type="Pfam" id="PF04324">
    <property type="entry name" value="Fer2_BFD"/>
    <property type="match status" value="1"/>
</dbReference>
<keyword evidence="4" id="KW-1185">Reference proteome</keyword>
<dbReference type="RefSeq" id="WP_345672036.1">
    <property type="nucleotide sequence ID" value="NZ_BAABKC010000128.1"/>
</dbReference>